<organism evidence="1 2">
    <name type="scientific">Ricinus communis</name>
    <name type="common">Castor bean</name>
    <dbReference type="NCBI Taxonomy" id="3988"/>
    <lineage>
        <taxon>Eukaryota</taxon>
        <taxon>Viridiplantae</taxon>
        <taxon>Streptophyta</taxon>
        <taxon>Embryophyta</taxon>
        <taxon>Tracheophyta</taxon>
        <taxon>Spermatophyta</taxon>
        <taxon>Magnoliopsida</taxon>
        <taxon>eudicotyledons</taxon>
        <taxon>Gunneridae</taxon>
        <taxon>Pentapetalae</taxon>
        <taxon>rosids</taxon>
        <taxon>fabids</taxon>
        <taxon>Malpighiales</taxon>
        <taxon>Euphorbiaceae</taxon>
        <taxon>Acalyphoideae</taxon>
        <taxon>Acalypheae</taxon>
        <taxon>Ricinus</taxon>
    </lineage>
</organism>
<feature type="non-terminal residue" evidence="1">
    <location>
        <position position="97"/>
    </location>
</feature>
<accession>B9TQL8</accession>
<proteinExistence type="predicted"/>
<keyword evidence="2" id="KW-1185">Reference proteome</keyword>
<gene>
    <name evidence="1" type="ORF">RCOM_1983350</name>
</gene>
<protein>
    <submittedName>
        <fullName evidence="1">Uncharacterized protein</fullName>
    </submittedName>
</protein>
<dbReference type="Proteomes" id="UP000008311">
    <property type="component" value="Unassembled WGS sequence"/>
</dbReference>
<evidence type="ECO:0000313" key="1">
    <source>
        <dbReference type="EMBL" id="EEF21845.1"/>
    </source>
</evidence>
<evidence type="ECO:0000313" key="2">
    <source>
        <dbReference type="Proteomes" id="UP000008311"/>
    </source>
</evidence>
<sequence length="97" mass="10013">MPAPISPPIAKGPLGSDLPAYLSNGVLGLRLRETIVQSGMALVSGFTGVHPERGIEGIAQAPFPFGVDLGVDGVWASDAPHAVEPVDQAHDFETGEL</sequence>
<name>B9TQL8_RICCO</name>
<dbReference type="AlphaFoldDB" id="B9TQL8"/>
<reference evidence="2" key="1">
    <citation type="journal article" date="2010" name="Nat. Biotechnol.">
        <title>Draft genome sequence of the oilseed species Ricinus communis.</title>
        <authorList>
            <person name="Chan A.P."/>
            <person name="Crabtree J."/>
            <person name="Zhao Q."/>
            <person name="Lorenzi H."/>
            <person name="Orvis J."/>
            <person name="Puiu D."/>
            <person name="Melake-Berhan A."/>
            <person name="Jones K.M."/>
            <person name="Redman J."/>
            <person name="Chen G."/>
            <person name="Cahoon E.B."/>
            <person name="Gedil M."/>
            <person name="Stanke M."/>
            <person name="Haas B.J."/>
            <person name="Wortman J.R."/>
            <person name="Fraser-Liggett C.M."/>
            <person name="Ravel J."/>
            <person name="Rabinowicz P.D."/>
        </authorList>
    </citation>
    <scope>NUCLEOTIDE SEQUENCE [LARGE SCALE GENOMIC DNA]</scope>
    <source>
        <strain evidence="2">cv. Hale</strain>
    </source>
</reference>
<dbReference type="EMBL" id="EQ999044">
    <property type="protein sequence ID" value="EEF21845.1"/>
    <property type="molecule type" value="Genomic_DNA"/>
</dbReference>
<dbReference type="InParanoid" id="B9TQL8"/>